<sequence>MDIIGIVNETNRPPGGIESVTEAAQRTLLTVDDEVLEVGTSTGFTAIELSRLIGCSVTAIDINEESLTEAQRRAKNLNADENISFEQEDATNLPYDDETFDVVFVGNVTSYVGDTEAALEEYRRVLRSGGFLVALPMYYVRQPDEELLADVRDAIGTHIDVTTRDHWREFFDRSDLRLYHDSEYEFDFAPESAVEAYADEILEQSDLSEFDRDDRELINETYREYLLLFRENLQPLRYSLLIYREDPGYEAELFTNSPVNN</sequence>
<dbReference type="Pfam" id="PF13649">
    <property type="entry name" value="Methyltransf_25"/>
    <property type="match status" value="1"/>
</dbReference>
<name>L9Z2Z5_9EURY</name>
<evidence type="ECO:0000313" key="3">
    <source>
        <dbReference type="Proteomes" id="UP000011592"/>
    </source>
</evidence>
<dbReference type="InterPro" id="IPR029063">
    <property type="entry name" value="SAM-dependent_MTases_sf"/>
</dbReference>
<dbReference type="Proteomes" id="UP000011592">
    <property type="component" value="Unassembled WGS sequence"/>
</dbReference>
<dbReference type="GO" id="GO:0008168">
    <property type="term" value="F:methyltransferase activity"/>
    <property type="evidence" value="ECO:0007669"/>
    <property type="project" value="UniProtKB-KW"/>
</dbReference>
<accession>L9Z2Z5</accession>
<dbReference type="EMBL" id="AOIJ01000051">
    <property type="protein sequence ID" value="ELY79513.1"/>
    <property type="molecule type" value="Genomic_DNA"/>
</dbReference>
<dbReference type="PATRIC" id="fig|1230459.4.peg.2175"/>
<dbReference type="Gene3D" id="3.40.50.150">
    <property type="entry name" value="Vaccinia Virus protein VP39"/>
    <property type="match status" value="1"/>
</dbReference>
<comment type="caution">
    <text evidence="2">The sequence shown here is derived from an EMBL/GenBank/DDBJ whole genome shotgun (WGS) entry which is preliminary data.</text>
</comment>
<dbReference type="PANTHER" id="PTHR44068">
    <property type="entry name" value="ZGC:194242"/>
    <property type="match status" value="1"/>
</dbReference>
<evidence type="ECO:0000259" key="1">
    <source>
        <dbReference type="Pfam" id="PF13649"/>
    </source>
</evidence>
<evidence type="ECO:0000313" key="2">
    <source>
        <dbReference type="EMBL" id="ELY79513.1"/>
    </source>
</evidence>
<organism evidence="2 3">
    <name type="scientific">Natrinema gari JCM 14663</name>
    <dbReference type="NCBI Taxonomy" id="1230459"/>
    <lineage>
        <taxon>Archaea</taxon>
        <taxon>Methanobacteriati</taxon>
        <taxon>Methanobacteriota</taxon>
        <taxon>Stenosarchaea group</taxon>
        <taxon>Halobacteria</taxon>
        <taxon>Halobacteriales</taxon>
        <taxon>Natrialbaceae</taxon>
        <taxon>Natrinema</taxon>
    </lineage>
</organism>
<dbReference type="InterPro" id="IPR041698">
    <property type="entry name" value="Methyltransf_25"/>
</dbReference>
<protein>
    <submittedName>
        <fullName evidence="2">Methyltransferase</fullName>
    </submittedName>
</protein>
<dbReference type="InterPro" id="IPR050447">
    <property type="entry name" value="Erg6_SMT_methyltransf"/>
</dbReference>
<dbReference type="AlphaFoldDB" id="L9Z2Z5"/>
<keyword evidence="3" id="KW-1185">Reference proteome</keyword>
<dbReference type="CDD" id="cd02440">
    <property type="entry name" value="AdoMet_MTases"/>
    <property type="match status" value="1"/>
</dbReference>
<proteinExistence type="predicted"/>
<keyword evidence="2" id="KW-0808">Transferase</keyword>
<gene>
    <name evidence="2" type="ORF">C486_10949</name>
</gene>
<keyword evidence="2" id="KW-0489">Methyltransferase</keyword>
<dbReference type="GO" id="GO:0032259">
    <property type="term" value="P:methylation"/>
    <property type="evidence" value="ECO:0007669"/>
    <property type="project" value="UniProtKB-KW"/>
</dbReference>
<reference evidence="2 3" key="1">
    <citation type="journal article" date="2014" name="PLoS Genet.">
        <title>Phylogenetically driven sequencing of extremely halophilic archaea reveals strategies for static and dynamic osmo-response.</title>
        <authorList>
            <person name="Becker E.A."/>
            <person name="Seitzer P.M."/>
            <person name="Tritt A."/>
            <person name="Larsen D."/>
            <person name="Krusor M."/>
            <person name="Yao A.I."/>
            <person name="Wu D."/>
            <person name="Madern D."/>
            <person name="Eisen J.A."/>
            <person name="Darling A.E."/>
            <person name="Facciotti M.T."/>
        </authorList>
    </citation>
    <scope>NUCLEOTIDE SEQUENCE [LARGE SCALE GENOMIC DNA]</scope>
    <source>
        <strain evidence="2 3">JCM 14663</strain>
    </source>
</reference>
<feature type="domain" description="Methyltransferase" evidence="1">
    <location>
        <begin position="35"/>
        <end position="130"/>
    </location>
</feature>
<dbReference type="PANTHER" id="PTHR44068:SF11">
    <property type="entry name" value="GERANYL DIPHOSPHATE 2-C-METHYLTRANSFERASE"/>
    <property type="match status" value="1"/>
</dbReference>
<dbReference type="SUPFAM" id="SSF53335">
    <property type="entry name" value="S-adenosyl-L-methionine-dependent methyltransferases"/>
    <property type="match status" value="1"/>
</dbReference>